<feature type="domain" description="Protein kinase" evidence="16">
    <location>
        <begin position="355"/>
        <end position="673"/>
    </location>
</feature>
<comment type="caution">
    <text evidence="17">The sequence shown here is derived from an EMBL/GenBank/DDBJ whole genome shotgun (WGS) entry which is preliminary data.</text>
</comment>
<dbReference type="Gene3D" id="3.30.200.20">
    <property type="entry name" value="Phosphorylase Kinase, domain 1"/>
    <property type="match status" value="1"/>
</dbReference>
<sequence>MNQLTGAIPESVFSNLSKLEFLNVTDSFRGPLSSNISRLSNLQNLHLGRNQFSGPIPEEIAVNSLSGVIPSSFTNLSKISELVKSNSFTGGIPSEIGLLEKLNYLFLFDNGFYGSIPSEIGNLKDGTVPPEIGNLTSLTVLDLSTNKLHGELPETLSLLNKLETLSVFANNFLGTIPTELGKNSPNLMNVSFANNRFSGELPPGLSELSPEWGECQSLTSLQVDGNKISGEIPAELGKLSQLEFLRLDSNELSGRHPPVHRQFNQSSVSEFSRKRISVEAYPKSWGIYLLDLSGNSLSGTIPSNLGKLASLENLNLSHNHLTGRIPSSLSNMKSLNSFDFSYNELTCPIPTRDVSKQATYTGNSGLCGVAEELSPCSSSSPSSKSSNNKTKVIIGVIVSACGLLSLAIVIVAILMSFGDIVKATEDFSENYCIGKGGFQTVYKVALPMGQIVAVKRLNMNGFMYLVCNYLERGSLGKELYGEEGKVELGWATRVSILQGVAHALAYLHHDCSPPIVHHDVTLNNILLESDFVPRLSDFDTARLWDLNSSNWSTVAGSYGYIAPELALTMRVTNKCDVYGFGAVALEVMMGRHPGELLLLLSSPEISDGPGLLLKDMLDQRLPAPQGQLAEKVVRVVTIALACTRANPEPRPTMRFVAQELSAQIQARLSEPFHTVTIGKLTSLQK</sequence>
<evidence type="ECO:0000256" key="4">
    <source>
        <dbReference type="ARBA" id="ARBA00022614"/>
    </source>
</evidence>
<evidence type="ECO:0000256" key="13">
    <source>
        <dbReference type="ARBA" id="ARBA00047899"/>
    </source>
</evidence>
<keyword evidence="11 15" id="KW-1133">Transmembrane helix</keyword>
<dbReference type="Proteomes" id="UP000288805">
    <property type="component" value="Unassembled WGS sequence"/>
</dbReference>
<dbReference type="FunFam" id="1.10.510.10:FF:000445">
    <property type="entry name" value="MDIS1-interacting receptor like kinase 2"/>
    <property type="match status" value="1"/>
</dbReference>
<dbReference type="AlphaFoldDB" id="A0A438F0X5"/>
<dbReference type="InterPro" id="IPR051420">
    <property type="entry name" value="Ser_Thr_Kinases_DiverseReg"/>
</dbReference>
<evidence type="ECO:0000256" key="8">
    <source>
        <dbReference type="ARBA" id="ARBA00022741"/>
    </source>
</evidence>
<dbReference type="GO" id="GO:0005524">
    <property type="term" value="F:ATP binding"/>
    <property type="evidence" value="ECO:0007669"/>
    <property type="project" value="UniProtKB-KW"/>
</dbReference>
<dbReference type="InterPro" id="IPR008266">
    <property type="entry name" value="Tyr_kinase_AS"/>
</dbReference>
<evidence type="ECO:0000256" key="6">
    <source>
        <dbReference type="ARBA" id="ARBA00022692"/>
    </source>
</evidence>
<dbReference type="Gene3D" id="3.80.10.10">
    <property type="entry name" value="Ribonuclease Inhibitor"/>
    <property type="match status" value="3"/>
</dbReference>
<dbReference type="GO" id="GO:0004674">
    <property type="term" value="F:protein serine/threonine kinase activity"/>
    <property type="evidence" value="ECO:0007669"/>
    <property type="project" value="UniProtKB-KW"/>
</dbReference>
<evidence type="ECO:0000256" key="9">
    <source>
        <dbReference type="ARBA" id="ARBA00022777"/>
    </source>
</evidence>
<keyword evidence="8" id="KW-0547">Nucleotide-binding</keyword>
<keyword evidence="12 15" id="KW-0472">Membrane</keyword>
<dbReference type="InterPro" id="IPR001245">
    <property type="entry name" value="Ser-Thr/Tyr_kinase_cat_dom"/>
</dbReference>
<keyword evidence="3" id="KW-0723">Serine/threonine-protein kinase</keyword>
<evidence type="ECO:0000256" key="2">
    <source>
        <dbReference type="ARBA" id="ARBA00012513"/>
    </source>
</evidence>
<keyword evidence="5" id="KW-0808">Transferase</keyword>
<dbReference type="InterPro" id="IPR032675">
    <property type="entry name" value="LRR_dom_sf"/>
</dbReference>
<dbReference type="PROSITE" id="PS51450">
    <property type="entry name" value="LRR"/>
    <property type="match status" value="1"/>
</dbReference>
<protein>
    <recommendedName>
        <fullName evidence="2">non-specific serine/threonine protein kinase</fullName>
        <ecNumber evidence="2">2.7.11.1</ecNumber>
    </recommendedName>
</protein>
<dbReference type="PROSITE" id="PS50011">
    <property type="entry name" value="PROTEIN_KINASE_DOM"/>
    <property type="match status" value="1"/>
</dbReference>
<dbReference type="InterPro" id="IPR000719">
    <property type="entry name" value="Prot_kinase_dom"/>
</dbReference>
<keyword evidence="6 15" id="KW-0812">Transmembrane</keyword>
<dbReference type="PRINTS" id="PR00019">
    <property type="entry name" value="LEURICHRPT"/>
</dbReference>
<gene>
    <name evidence="17" type="primary">MIK2_88</name>
    <name evidence="17" type="ORF">CK203_069094</name>
</gene>
<evidence type="ECO:0000256" key="14">
    <source>
        <dbReference type="ARBA" id="ARBA00048679"/>
    </source>
</evidence>
<proteinExistence type="predicted"/>
<evidence type="ECO:0000256" key="12">
    <source>
        <dbReference type="ARBA" id="ARBA00023136"/>
    </source>
</evidence>
<evidence type="ECO:0000256" key="15">
    <source>
        <dbReference type="SAM" id="Phobius"/>
    </source>
</evidence>
<dbReference type="EC" id="2.7.11.1" evidence="2"/>
<keyword evidence="4" id="KW-0433">Leucine-rich repeat</keyword>
<feature type="transmembrane region" description="Helical" evidence="15">
    <location>
        <begin position="392"/>
        <end position="414"/>
    </location>
</feature>
<keyword evidence="17" id="KW-0675">Receptor</keyword>
<dbReference type="InterPro" id="IPR011009">
    <property type="entry name" value="Kinase-like_dom_sf"/>
</dbReference>
<dbReference type="EMBL" id="QGNW01001142">
    <property type="protein sequence ID" value="RVW53659.1"/>
    <property type="molecule type" value="Genomic_DNA"/>
</dbReference>
<dbReference type="FunFam" id="3.80.10.10:FF:000095">
    <property type="entry name" value="LRR receptor-like serine/threonine-protein kinase GSO1"/>
    <property type="match status" value="1"/>
</dbReference>
<accession>A0A438F0X5</accession>
<evidence type="ECO:0000259" key="16">
    <source>
        <dbReference type="PROSITE" id="PS50011"/>
    </source>
</evidence>
<dbReference type="InterPro" id="IPR003591">
    <property type="entry name" value="Leu-rich_rpt_typical-subtyp"/>
</dbReference>
<evidence type="ECO:0000256" key="5">
    <source>
        <dbReference type="ARBA" id="ARBA00022679"/>
    </source>
</evidence>
<dbReference type="Pfam" id="PF00560">
    <property type="entry name" value="LRR_1"/>
    <property type="match status" value="5"/>
</dbReference>
<evidence type="ECO:0000256" key="3">
    <source>
        <dbReference type="ARBA" id="ARBA00022527"/>
    </source>
</evidence>
<evidence type="ECO:0000256" key="7">
    <source>
        <dbReference type="ARBA" id="ARBA00022737"/>
    </source>
</evidence>
<keyword evidence="7" id="KW-0677">Repeat</keyword>
<dbReference type="PROSITE" id="PS00109">
    <property type="entry name" value="PROTEIN_KINASE_TYR"/>
    <property type="match status" value="1"/>
</dbReference>
<comment type="catalytic activity">
    <reaction evidence="13">
        <text>L-threonyl-[protein] + ATP = O-phospho-L-threonyl-[protein] + ADP + H(+)</text>
        <dbReference type="Rhea" id="RHEA:46608"/>
        <dbReference type="Rhea" id="RHEA-COMP:11060"/>
        <dbReference type="Rhea" id="RHEA-COMP:11605"/>
        <dbReference type="ChEBI" id="CHEBI:15378"/>
        <dbReference type="ChEBI" id="CHEBI:30013"/>
        <dbReference type="ChEBI" id="CHEBI:30616"/>
        <dbReference type="ChEBI" id="CHEBI:61977"/>
        <dbReference type="ChEBI" id="CHEBI:456216"/>
        <dbReference type="EC" id="2.7.11.1"/>
    </reaction>
</comment>
<dbReference type="SUPFAM" id="SSF56112">
    <property type="entry name" value="Protein kinase-like (PK-like)"/>
    <property type="match status" value="1"/>
</dbReference>
<comment type="subcellular location">
    <subcellularLocation>
        <location evidence="1">Membrane</location>
        <topology evidence="1">Single-pass membrane protein</topology>
    </subcellularLocation>
</comment>
<dbReference type="Gene3D" id="1.10.510.10">
    <property type="entry name" value="Transferase(Phosphotransferase) domain 1"/>
    <property type="match status" value="1"/>
</dbReference>
<keyword evidence="10" id="KW-0067">ATP-binding</keyword>
<dbReference type="GO" id="GO:0016020">
    <property type="term" value="C:membrane"/>
    <property type="evidence" value="ECO:0007669"/>
    <property type="project" value="UniProtKB-SubCell"/>
</dbReference>
<dbReference type="SUPFAM" id="SSF52047">
    <property type="entry name" value="RNI-like"/>
    <property type="match status" value="1"/>
</dbReference>
<evidence type="ECO:0000256" key="11">
    <source>
        <dbReference type="ARBA" id="ARBA00022989"/>
    </source>
</evidence>
<dbReference type="SMART" id="SM00369">
    <property type="entry name" value="LRR_TYP"/>
    <property type="match status" value="3"/>
</dbReference>
<evidence type="ECO:0000256" key="10">
    <source>
        <dbReference type="ARBA" id="ARBA00022840"/>
    </source>
</evidence>
<evidence type="ECO:0000313" key="18">
    <source>
        <dbReference type="Proteomes" id="UP000288805"/>
    </source>
</evidence>
<dbReference type="PANTHER" id="PTHR48005">
    <property type="entry name" value="LEUCINE RICH REPEAT KINASE 2"/>
    <property type="match status" value="1"/>
</dbReference>
<evidence type="ECO:0000256" key="1">
    <source>
        <dbReference type="ARBA" id="ARBA00004167"/>
    </source>
</evidence>
<organism evidence="17 18">
    <name type="scientific">Vitis vinifera</name>
    <name type="common">Grape</name>
    <dbReference type="NCBI Taxonomy" id="29760"/>
    <lineage>
        <taxon>Eukaryota</taxon>
        <taxon>Viridiplantae</taxon>
        <taxon>Streptophyta</taxon>
        <taxon>Embryophyta</taxon>
        <taxon>Tracheophyta</taxon>
        <taxon>Spermatophyta</taxon>
        <taxon>Magnoliopsida</taxon>
        <taxon>eudicotyledons</taxon>
        <taxon>Gunneridae</taxon>
        <taxon>Pentapetalae</taxon>
        <taxon>rosids</taxon>
        <taxon>Vitales</taxon>
        <taxon>Vitaceae</taxon>
        <taxon>Viteae</taxon>
        <taxon>Vitis</taxon>
    </lineage>
</organism>
<dbReference type="InterPro" id="IPR001611">
    <property type="entry name" value="Leu-rich_rpt"/>
</dbReference>
<dbReference type="Pfam" id="PF07714">
    <property type="entry name" value="PK_Tyr_Ser-Thr"/>
    <property type="match status" value="1"/>
</dbReference>
<keyword evidence="9 17" id="KW-0418">Kinase</keyword>
<dbReference type="PANTHER" id="PTHR48005:SF44">
    <property type="entry name" value="MDIS1-INTERACTING RECEPTOR LIKE KINASE 2-LIKE ISOFORM X1"/>
    <property type="match status" value="1"/>
</dbReference>
<evidence type="ECO:0000313" key="17">
    <source>
        <dbReference type="EMBL" id="RVW53659.1"/>
    </source>
</evidence>
<comment type="catalytic activity">
    <reaction evidence="14">
        <text>L-seryl-[protein] + ATP = O-phospho-L-seryl-[protein] + ADP + H(+)</text>
        <dbReference type="Rhea" id="RHEA:17989"/>
        <dbReference type="Rhea" id="RHEA-COMP:9863"/>
        <dbReference type="Rhea" id="RHEA-COMP:11604"/>
        <dbReference type="ChEBI" id="CHEBI:15378"/>
        <dbReference type="ChEBI" id="CHEBI:29999"/>
        <dbReference type="ChEBI" id="CHEBI:30616"/>
        <dbReference type="ChEBI" id="CHEBI:83421"/>
        <dbReference type="ChEBI" id="CHEBI:456216"/>
        <dbReference type="EC" id="2.7.11.1"/>
    </reaction>
</comment>
<reference evidence="17 18" key="1">
    <citation type="journal article" date="2018" name="PLoS Genet.">
        <title>Population sequencing reveals clonal diversity and ancestral inbreeding in the grapevine cultivar Chardonnay.</title>
        <authorList>
            <person name="Roach M.J."/>
            <person name="Johnson D.L."/>
            <person name="Bohlmann J."/>
            <person name="van Vuuren H.J."/>
            <person name="Jones S.J."/>
            <person name="Pretorius I.S."/>
            <person name="Schmidt S.A."/>
            <person name="Borneman A.R."/>
        </authorList>
    </citation>
    <scope>NUCLEOTIDE SEQUENCE [LARGE SCALE GENOMIC DNA]</scope>
    <source>
        <strain evidence="18">cv. Chardonnay</strain>
        <tissue evidence="17">Leaf</tissue>
    </source>
</reference>
<name>A0A438F0X5_VITVI</name>